<feature type="compositionally biased region" description="Basic and acidic residues" evidence="1">
    <location>
        <begin position="115"/>
        <end position="125"/>
    </location>
</feature>
<accession>A0A1C6VD02</accession>
<evidence type="ECO:0000313" key="2">
    <source>
        <dbReference type="EMBL" id="SCL64229.1"/>
    </source>
</evidence>
<reference evidence="3" key="1">
    <citation type="submission" date="2016-06" db="EMBL/GenBank/DDBJ databases">
        <authorList>
            <person name="Varghese N."/>
            <person name="Submissions Spin"/>
        </authorList>
    </citation>
    <scope>NUCLEOTIDE SEQUENCE [LARGE SCALE GENOMIC DNA]</scope>
    <source>
        <strain evidence="3">DSM 44814</strain>
    </source>
</reference>
<protein>
    <submittedName>
        <fullName evidence="2">Sigma 54 modulation protein / S30EA ribosomal protein</fullName>
    </submittedName>
</protein>
<sequence>MTIRAPRTDARGGRAMSAVANPATVAECLRVGAGFSQGDRNWIAERFATLDARLAGFHADATELEVSVKNREARGQKVTLECWIAGRQKIVTTSAEEELHAALNDVRDDLRRRLNDAKTRQEPRNNKHLRQGHHVEAVPAQVGAADEPAAAEAA</sequence>
<keyword evidence="3" id="KW-1185">Reference proteome</keyword>
<gene>
    <name evidence="2" type="ORF">GA0070604_5156</name>
</gene>
<dbReference type="InterPro" id="IPR003489">
    <property type="entry name" value="RHF/RaiA"/>
</dbReference>
<keyword evidence="2" id="KW-0689">Ribosomal protein</keyword>
<dbReference type="Pfam" id="PF02482">
    <property type="entry name" value="Ribosomal_S30AE"/>
    <property type="match status" value="1"/>
</dbReference>
<evidence type="ECO:0000256" key="1">
    <source>
        <dbReference type="SAM" id="MobiDB-lite"/>
    </source>
</evidence>
<evidence type="ECO:0000313" key="3">
    <source>
        <dbReference type="Proteomes" id="UP000199696"/>
    </source>
</evidence>
<keyword evidence="2" id="KW-0687">Ribonucleoprotein</keyword>
<dbReference type="Gene3D" id="3.30.160.100">
    <property type="entry name" value="Ribosome hibernation promotion factor-like"/>
    <property type="match status" value="1"/>
</dbReference>
<dbReference type="Proteomes" id="UP000199696">
    <property type="component" value="Unassembled WGS sequence"/>
</dbReference>
<dbReference type="AlphaFoldDB" id="A0A1C6VD02"/>
<feature type="compositionally biased region" description="Low complexity" evidence="1">
    <location>
        <begin position="144"/>
        <end position="154"/>
    </location>
</feature>
<dbReference type="STRING" id="227316.GA0070604_5156"/>
<dbReference type="InterPro" id="IPR036567">
    <property type="entry name" value="RHF-like"/>
</dbReference>
<dbReference type="SUPFAM" id="SSF69754">
    <property type="entry name" value="Ribosome binding protein Y (YfiA homologue)"/>
    <property type="match status" value="1"/>
</dbReference>
<name>A0A1C6VD02_9ACTN</name>
<feature type="region of interest" description="Disordered" evidence="1">
    <location>
        <begin position="115"/>
        <end position="154"/>
    </location>
</feature>
<organism evidence="2 3">
    <name type="scientific">Micromonospora eburnea</name>
    <dbReference type="NCBI Taxonomy" id="227316"/>
    <lineage>
        <taxon>Bacteria</taxon>
        <taxon>Bacillati</taxon>
        <taxon>Actinomycetota</taxon>
        <taxon>Actinomycetes</taxon>
        <taxon>Micromonosporales</taxon>
        <taxon>Micromonosporaceae</taxon>
        <taxon>Micromonospora</taxon>
    </lineage>
</organism>
<proteinExistence type="predicted"/>
<dbReference type="EMBL" id="FMHY01000002">
    <property type="protein sequence ID" value="SCL64229.1"/>
    <property type="molecule type" value="Genomic_DNA"/>
</dbReference>
<dbReference type="GO" id="GO:0005840">
    <property type="term" value="C:ribosome"/>
    <property type="evidence" value="ECO:0007669"/>
    <property type="project" value="UniProtKB-KW"/>
</dbReference>